<dbReference type="PIRSF" id="PIRSF036990">
    <property type="entry name" value="UCP036990_CBS_BON"/>
    <property type="match status" value="1"/>
</dbReference>
<sequence length="250" mass="27577">MQWQVDDVMTREVVTVGVETPVGQLAGLLEREGISAVPVTDATGDVLGFVSQTDLLAGVAGGARDNQRRGRRKAKVTAVRAGDLMTSPALSIGADASLTRAARTMQVRNIRRLLVTDPQGRLLGVVSRGDLLRPYARNDAAIRREVEAVLRRRLWIRPEQVRVQVREGTATLTGTVGRLSTADIVTRVAGRVPGVTTVVNRVRYEFDDAELVRSAVDRTHPFSAEPFPPGKQRRRGRIRLTRRHRQHQDA</sequence>
<accession>U5VW14</accession>
<dbReference type="InterPro" id="IPR000644">
    <property type="entry name" value="CBS_dom"/>
</dbReference>
<dbReference type="InterPro" id="IPR007055">
    <property type="entry name" value="BON_dom"/>
</dbReference>
<dbReference type="Pfam" id="PF04972">
    <property type="entry name" value="BON"/>
    <property type="match status" value="1"/>
</dbReference>
<evidence type="ECO:0000256" key="1">
    <source>
        <dbReference type="ARBA" id="ARBA00023122"/>
    </source>
</evidence>
<dbReference type="RefSeq" id="WP_023361056.1">
    <property type="nucleotide sequence ID" value="NC_022657.1"/>
</dbReference>
<evidence type="ECO:0000313" key="7">
    <source>
        <dbReference type="Proteomes" id="UP000017746"/>
    </source>
</evidence>
<dbReference type="HOGENOM" id="CLU_040681_1_1_11"/>
<keyword evidence="1 2" id="KW-0129">CBS domain</keyword>
<dbReference type="Gene3D" id="3.30.1340.30">
    <property type="match status" value="1"/>
</dbReference>
<evidence type="ECO:0000256" key="3">
    <source>
        <dbReference type="SAM" id="MobiDB-lite"/>
    </source>
</evidence>
<dbReference type="Proteomes" id="UP000017746">
    <property type="component" value="Chromosome"/>
</dbReference>
<dbReference type="AlphaFoldDB" id="U5VW14"/>
<dbReference type="InterPro" id="IPR051257">
    <property type="entry name" value="Diverse_CBS-Domain"/>
</dbReference>
<dbReference type="InterPro" id="IPR017080">
    <property type="entry name" value="UCP036990_CBS_BON"/>
</dbReference>
<feature type="region of interest" description="Disordered" evidence="3">
    <location>
        <begin position="220"/>
        <end position="250"/>
    </location>
</feature>
<feature type="domain" description="CBS" evidence="5">
    <location>
        <begin position="9"/>
        <end position="66"/>
    </location>
</feature>
<dbReference type="CDD" id="cd04586">
    <property type="entry name" value="CBS_pair_BON_assoc"/>
    <property type="match status" value="1"/>
</dbReference>
<dbReference type="STRING" id="1246995.AFR_13555"/>
<proteinExistence type="predicted"/>
<keyword evidence="7" id="KW-1185">Reference proteome</keyword>
<gene>
    <name evidence="6" type="ORF">AFR_13555</name>
</gene>
<dbReference type="OrthoDB" id="2111978at2"/>
<dbReference type="eggNOG" id="COG2823">
    <property type="taxonomic scope" value="Bacteria"/>
</dbReference>
<evidence type="ECO:0000256" key="2">
    <source>
        <dbReference type="PROSITE-ProRule" id="PRU00703"/>
    </source>
</evidence>
<dbReference type="EMBL" id="CP006272">
    <property type="protein sequence ID" value="AGZ40997.1"/>
    <property type="molecule type" value="Genomic_DNA"/>
</dbReference>
<organism evidence="6 7">
    <name type="scientific">Actinoplanes friuliensis DSM 7358</name>
    <dbReference type="NCBI Taxonomy" id="1246995"/>
    <lineage>
        <taxon>Bacteria</taxon>
        <taxon>Bacillati</taxon>
        <taxon>Actinomycetota</taxon>
        <taxon>Actinomycetes</taxon>
        <taxon>Micromonosporales</taxon>
        <taxon>Micromonosporaceae</taxon>
        <taxon>Actinoplanes</taxon>
    </lineage>
</organism>
<feature type="domain" description="CBS" evidence="5">
    <location>
        <begin position="85"/>
        <end position="142"/>
    </location>
</feature>
<dbReference type="Pfam" id="PF00571">
    <property type="entry name" value="CBS"/>
    <property type="match status" value="2"/>
</dbReference>
<dbReference type="PANTHER" id="PTHR43080">
    <property type="entry name" value="CBS DOMAIN-CONTAINING PROTEIN CBSX3, MITOCHONDRIAL"/>
    <property type="match status" value="1"/>
</dbReference>
<dbReference type="SMART" id="SM00116">
    <property type="entry name" value="CBS"/>
    <property type="match status" value="2"/>
</dbReference>
<dbReference type="PROSITE" id="PS50914">
    <property type="entry name" value="BON"/>
    <property type="match status" value="1"/>
</dbReference>
<evidence type="ECO:0000313" key="6">
    <source>
        <dbReference type="EMBL" id="AGZ40997.1"/>
    </source>
</evidence>
<feature type="domain" description="BON" evidence="4">
    <location>
        <begin position="138"/>
        <end position="206"/>
    </location>
</feature>
<name>U5VW14_9ACTN</name>
<protein>
    <submittedName>
        <fullName evidence="6">Cbs domain-containing membrane protein</fullName>
    </submittedName>
</protein>
<evidence type="ECO:0000259" key="5">
    <source>
        <dbReference type="PROSITE" id="PS51371"/>
    </source>
</evidence>
<dbReference type="PANTHER" id="PTHR43080:SF29">
    <property type="entry name" value="OS02G0818000 PROTEIN"/>
    <property type="match status" value="1"/>
</dbReference>
<evidence type="ECO:0000259" key="4">
    <source>
        <dbReference type="PROSITE" id="PS50914"/>
    </source>
</evidence>
<dbReference type="InterPro" id="IPR046342">
    <property type="entry name" value="CBS_dom_sf"/>
</dbReference>
<dbReference type="KEGG" id="afs:AFR_13555"/>
<reference evidence="6 7" key="1">
    <citation type="journal article" date="2014" name="J. Biotechnol.">
        <title>Complete genome sequence of the actinobacterium Actinoplanes friuliensis HAG 010964, producer of the lipopeptide antibiotic friulimycin.</title>
        <authorList>
            <person name="Ruckert C."/>
            <person name="Szczepanowski R."/>
            <person name="Albersmeier A."/>
            <person name="Goesmann A."/>
            <person name="Fischer N."/>
            <person name="Steinkamper A."/>
            <person name="Puhler A."/>
            <person name="Biener R."/>
            <person name="Schwartz D."/>
            <person name="Kalinowski J."/>
        </authorList>
    </citation>
    <scope>NUCLEOTIDE SEQUENCE [LARGE SCALE GENOMIC DNA]</scope>
    <source>
        <strain evidence="6 7">DSM 7358</strain>
    </source>
</reference>
<dbReference type="PROSITE" id="PS51371">
    <property type="entry name" value="CBS"/>
    <property type="match status" value="2"/>
</dbReference>
<feature type="compositionally biased region" description="Basic residues" evidence="3">
    <location>
        <begin position="231"/>
        <end position="250"/>
    </location>
</feature>
<dbReference type="PATRIC" id="fig|1246995.3.peg.2752"/>
<dbReference type="SUPFAM" id="SSF54631">
    <property type="entry name" value="CBS-domain pair"/>
    <property type="match status" value="1"/>
</dbReference>
<dbReference type="eggNOG" id="COG0517">
    <property type="taxonomic scope" value="Bacteria"/>
</dbReference>
<dbReference type="Gene3D" id="3.10.580.10">
    <property type="entry name" value="CBS-domain"/>
    <property type="match status" value="1"/>
</dbReference>